<evidence type="ECO:0000256" key="2">
    <source>
        <dbReference type="ARBA" id="ARBA00023125"/>
    </source>
</evidence>
<evidence type="ECO:0000313" key="7">
    <source>
        <dbReference type="Proteomes" id="UP000548476"/>
    </source>
</evidence>
<dbReference type="Proteomes" id="UP000548476">
    <property type="component" value="Unassembled WGS sequence"/>
</dbReference>
<protein>
    <submittedName>
        <fullName evidence="6">AcrR family transcriptional regulator</fullName>
    </submittedName>
</protein>
<keyword evidence="3" id="KW-0804">Transcription</keyword>
<evidence type="ECO:0000256" key="1">
    <source>
        <dbReference type="ARBA" id="ARBA00023015"/>
    </source>
</evidence>
<dbReference type="PROSITE" id="PS50977">
    <property type="entry name" value="HTH_TETR_2"/>
    <property type="match status" value="1"/>
</dbReference>
<dbReference type="Gene3D" id="1.10.357.10">
    <property type="entry name" value="Tetracycline Repressor, domain 2"/>
    <property type="match status" value="1"/>
</dbReference>
<dbReference type="EMBL" id="JACHGT010000005">
    <property type="protein sequence ID" value="MBB6035044.1"/>
    <property type="molecule type" value="Genomic_DNA"/>
</dbReference>
<keyword evidence="2 4" id="KW-0238">DNA-binding</keyword>
<dbReference type="PANTHER" id="PTHR30055">
    <property type="entry name" value="HTH-TYPE TRANSCRIPTIONAL REGULATOR RUTR"/>
    <property type="match status" value="1"/>
</dbReference>
<accession>A0A841FGQ1</accession>
<dbReference type="InterPro" id="IPR041347">
    <property type="entry name" value="MftR_C"/>
</dbReference>
<dbReference type="PRINTS" id="PR00455">
    <property type="entry name" value="HTHTETR"/>
</dbReference>
<evidence type="ECO:0000259" key="5">
    <source>
        <dbReference type="PROSITE" id="PS50977"/>
    </source>
</evidence>
<dbReference type="Gene3D" id="1.10.10.60">
    <property type="entry name" value="Homeodomain-like"/>
    <property type="match status" value="1"/>
</dbReference>
<sequence>MPEPEGLRERKKRETRQRISDHATALFAIRGFDQVSVSEVAEAAGVSRMTVINYFPLKEDLVFDRTPDLDERLATAVRERPAGNSFADAVRDLMLDLIRRRHPLGGFGANFHHFWAMVWDSPPLRRRDLELAAETETAFAGVLAEETGTGPEDPRPRLAAAVLMATYRALVRQGVRTTATGAPLEKLLPGHLRVVEEAFGDLAGGLADYGRASRD</sequence>
<dbReference type="AlphaFoldDB" id="A0A841FGQ1"/>
<feature type="DNA-binding region" description="H-T-H motif" evidence="4">
    <location>
        <begin position="36"/>
        <end position="55"/>
    </location>
</feature>
<dbReference type="GO" id="GO:0000976">
    <property type="term" value="F:transcription cis-regulatory region binding"/>
    <property type="evidence" value="ECO:0007669"/>
    <property type="project" value="TreeGrafter"/>
</dbReference>
<evidence type="ECO:0000256" key="3">
    <source>
        <dbReference type="ARBA" id="ARBA00023163"/>
    </source>
</evidence>
<proteinExistence type="predicted"/>
<evidence type="ECO:0000313" key="6">
    <source>
        <dbReference type="EMBL" id="MBB6035044.1"/>
    </source>
</evidence>
<dbReference type="InterPro" id="IPR001647">
    <property type="entry name" value="HTH_TetR"/>
</dbReference>
<dbReference type="InterPro" id="IPR050109">
    <property type="entry name" value="HTH-type_TetR-like_transc_reg"/>
</dbReference>
<dbReference type="SUPFAM" id="SSF46689">
    <property type="entry name" value="Homeodomain-like"/>
    <property type="match status" value="1"/>
</dbReference>
<dbReference type="GO" id="GO:0003700">
    <property type="term" value="F:DNA-binding transcription factor activity"/>
    <property type="evidence" value="ECO:0007669"/>
    <property type="project" value="TreeGrafter"/>
</dbReference>
<dbReference type="RefSeq" id="WP_184787882.1">
    <property type="nucleotide sequence ID" value="NZ_BONT01000059.1"/>
</dbReference>
<keyword evidence="1" id="KW-0805">Transcription regulation</keyword>
<dbReference type="InterPro" id="IPR009057">
    <property type="entry name" value="Homeodomain-like_sf"/>
</dbReference>
<keyword evidence="7" id="KW-1185">Reference proteome</keyword>
<dbReference type="Pfam" id="PF17754">
    <property type="entry name" value="TetR_C_14"/>
    <property type="match status" value="1"/>
</dbReference>
<gene>
    <name evidence="6" type="ORF">HNR73_002898</name>
</gene>
<organism evidence="6 7">
    <name type="scientific">Phytomonospora endophytica</name>
    <dbReference type="NCBI Taxonomy" id="714109"/>
    <lineage>
        <taxon>Bacteria</taxon>
        <taxon>Bacillati</taxon>
        <taxon>Actinomycetota</taxon>
        <taxon>Actinomycetes</taxon>
        <taxon>Micromonosporales</taxon>
        <taxon>Micromonosporaceae</taxon>
        <taxon>Phytomonospora</taxon>
    </lineage>
</organism>
<dbReference type="Pfam" id="PF00440">
    <property type="entry name" value="TetR_N"/>
    <property type="match status" value="1"/>
</dbReference>
<reference evidence="6 7" key="1">
    <citation type="submission" date="2020-08" db="EMBL/GenBank/DDBJ databases">
        <title>Genomic Encyclopedia of Type Strains, Phase IV (KMG-IV): sequencing the most valuable type-strain genomes for metagenomic binning, comparative biology and taxonomic classification.</title>
        <authorList>
            <person name="Goeker M."/>
        </authorList>
    </citation>
    <scope>NUCLEOTIDE SEQUENCE [LARGE SCALE GENOMIC DNA]</scope>
    <source>
        <strain evidence="6 7">YIM 65646</strain>
    </source>
</reference>
<evidence type="ECO:0000256" key="4">
    <source>
        <dbReference type="PROSITE-ProRule" id="PRU00335"/>
    </source>
</evidence>
<dbReference type="PANTHER" id="PTHR30055:SF234">
    <property type="entry name" value="HTH-TYPE TRANSCRIPTIONAL REGULATOR BETI"/>
    <property type="match status" value="1"/>
</dbReference>
<comment type="caution">
    <text evidence="6">The sequence shown here is derived from an EMBL/GenBank/DDBJ whole genome shotgun (WGS) entry which is preliminary data.</text>
</comment>
<name>A0A841FGQ1_9ACTN</name>
<feature type="domain" description="HTH tetR-type" evidence="5">
    <location>
        <begin position="13"/>
        <end position="73"/>
    </location>
</feature>